<protein>
    <submittedName>
        <fullName evidence="1">Ubiquitin-conjugating enzyme E2 2</fullName>
    </submittedName>
</protein>
<sequence>MPARWTWQANAPPVPSHWTQTNVPLVLPQANASPMPPHWARANAGYPTGGGLMGPIAPLALPFAGGLDLGDPFNTSFNSFNLRSVPSSLPPRFNDAGLGAPMPPLRAESHVFSARSQTTFAPAPAPAPAPVPTASEPYALQVPLKVSNFVHWSVRHGPSAL</sequence>
<organism evidence="1">
    <name type="scientific">Ganoderma boninense</name>
    <dbReference type="NCBI Taxonomy" id="34458"/>
    <lineage>
        <taxon>Eukaryota</taxon>
        <taxon>Fungi</taxon>
        <taxon>Dikarya</taxon>
        <taxon>Basidiomycota</taxon>
        <taxon>Agaricomycotina</taxon>
        <taxon>Agaricomycetes</taxon>
        <taxon>Polyporales</taxon>
        <taxon>Polyporaceae</taxon>
        <taxon>Ganoderma</taxon>
    </lineage>
</organism>
<proteinExistence type="predicted"/>
<reference evidence="1" key="1">
    <citation type="submission" date="2019-10" db="EMBL/GenBank/DDBJ databases">
        <authorList>
            <person name="Nor Muhammad N."/>
        </authorList>
    </citation>
    <scope>NUCLEOTIDE SEQUENCE</scope>
</reference>
<name>A0A5K1K6D8_9APHY</name>
<evidence type="ECO:0000313" key="1">
    <source>
        <dbReference type="EMBL" id="VWP01588.1"/>
    </source>
</evidence>
<dbReference type="AlphaFoldDB" id="A0A5K1K6D8"/>
<dbReference type="EMBL" id="LR729495">
    <property type="protein sequence ID" value="VWP01588.1"/>
    <property type="molecule type" value="Genomic_DNA"/>
</dbReference>
<gene>
    <name evidence="1" type="primary">G4MVC5</name>
</gene>
<accession>A0A5K1K6D8</accession>